<evidence type="ECO:0000313" key="7">
    <source>
        <dbReference type="EMBL" id="SHE73313.1"/>
    </source>
</evidence>
<feature type="transmembrane region" description="Helical" evidence="5">
    <location>
        <begin position="31"/>
        <end position="51"/>
    </location>
</feature>
<sequence length="162" mass="17199">MSTAQAIFRSYRAPRAVARDFRAAGADEATGLGWLFAACILFFIAQLPGLSRTSHLSDGEMPLFGLALGTFFGTMLLAPILFYVLASLSHFMANALGGQGSITDARLAMFWGLLASAPVVLFQGLVAALIGPGQQATLVALASFMVFLWVWLNSLIELEGAP</sequence>
<dbReference type="Pfam" id="PF04893">
    <property type="entry name" value="Yip1"/>
    <property type="match status" value="1"/>
</dbReference>
<evidence type="ECO:0000259" key="6">
    <source>
        <dbReference type="Pfam" id="PF04893"/>
    </source>
</evidence>
<evidence type="ECO:0000256" key="4">
    <source>
        <dbReference type="ARBA" id="ARBA00023136"/>
    </source>
</evidence>
<keyword evidence="4 5" id="KW-0472">Membrane</keyword>
<evidence type="ECO:0000256" key="2">
    <source>
        <dbReference type="ARBA" id="ARBA00022692"/>
    </source>
</evidence>
<feature type="transmembrane region" description="Helical" evidence="5">
    <location>
        <begin position="137"/>
        <end position="156"/>
    </location>
</feature>
<feature type="transmembrane region" description="Helical" evidence="5">
    <location>
        <begin position="108"/>
        <end position="130"/>
    </location>
</feature>
<evidence type="ECO:0000256" key="5">
    <source>
        <dbReference type="SAM" id="Phobius"/>
    </source>
</evidence>
<dbReference type="Proteomes" id="UP000184144">
    <property type="component" value="Unassembled WGS sequence"/>
</dbReference>
<keyword evidence="3 5" id="KW-1133">Transmembrane helix</keyword>
<dbReference type="GO" id="GO:0016020">
    <property type="term" value="C:membrane"/>
    <property type="evidence" value="ECO:0007669"/>
    <property type="project" value="UniProtKB-SubCell"/>
</dbReference>
<gene>
    <name evidence="7" type="ORF">SAMN05444273_102407</name>
</gene>
<feature type="transmembrane region" description="Helical" evidence="5">
    <location>
        <begin position="63"/>
        <end position="88"/>
    </location>
</feature>
<comment type="subcellular location">
    <subcellularLocation>
        <location evidence="1">Membrane</location>
        <topology evidence="1">Multi-pass membrane protein</topology>
    </subcellularLocation>
</comment>
<evidence type="ECO:0000256" key="3">
    <source>
        <dbReference type="ARBA" id="ARBA00022989"/>
    </source>
</evidence>
<dbReference type="EMBL" id="FQUV01000002">
    <property type="protein sequence ID" value="SHE73313.1"/>
    <property type="molecule type" value="Genomic_DNA"/>
</dbReference>
<evidence type="ECO:0000313" key="8">
    <source>
        <dbReference type="Proteomes" id="UP000184144"/>
    </source>
</evidence>
<dbReference type="STRING" id="1486859.SAMN05444273_102407"/>
<reference evidence="8" key="1">
    <citation type="submission" date="2016-11" db="EMBL/GenBank/DDBJ databases">
        <authorList>
            <person name="Varghese N."/>
            <person name="Submissions S."/>
        </authorList>
    </citation>
    <scope>NUCLEOTIDE SEQUENCE [LARGE SCALE GENOMIC DNA]</scope>
    <source>
        <strain evidence="8">DSM 100566</strain>
    </source>
</reference>
<accession>A0A1M4VWS1</accession>
<protein>
    <submittedName>
        <fullName evidence="7">Yip1 domain-containing protein</fullName>
    </submittedName>
</protein>
<keyword evidence="2 5" id="KW-0812">Transmembrane</keyword>
<proteinExistence type="predicted"/>
<name>A0A1M4VWS1_9RHOB</name>
<keyword evidence="8" id="KW-1185">Reference proteome</keyword>
<dbReference type="InterPro" id="IPR006977">
    <property type="entry name" value="Yip1_dom"/>
</dbReference>
<dbReference type="AlphaFoldDB" id="A0A1M4VWS1"/>
<organism evidence="7 8">
    <name type="scientific">Litoreibacter ascidiaceicola</name>
    <dbReference type="NCBI Taxonomy" id="1486859"/>
    <lineage>
        <taxon>Bacteria</taxon>
        <taxon>Pseudomonadati</taxon>
        <taxon>Pseudomonadota</taxon>
        <taxon>Alphaproteobacteria</taxon>
        <taxon>Rhodobacterales</taxon>
        <taxon>Roseobacteraceae</taxon>
        <taxon>Litoreibacter</taxon>
    </lineage>
</organism>
<dbReference type="OrthoDB" id="7771437at2"/>
<evidence type="ECO:0000256" key="1">
    <source>
        <dbReference type="ARBA" id="ARBA00004141"/>
    </source>
</evidence>
<feature type="domain" description="Yip1" evidence="6">
    <location>
        <begin position="10"/>
        <end position="154"/>
    </location>
</feature>
<dbReference type="RefSeq" id="WP_073141312.1">
    <property type="nucleotide sequence ID" value="NZ_FQUV01000002.1"/>
</dbReference>